<evidence type="ECO:0000256" key="1">
    <source>
        <dbReference type="SAM" id="MobiDB-lite"/>
    </source>
</evidence>
<protein>
    <submittedName>
        <fullName evidence="2">Uncharacterized protein</fullName>
    </submittedName>
</protein>
<sequence length="46" mass="5070">MNQHLSDPAESTQSPVATVSSRHAGARLTLGFYLLSRHALSEWCNE</sequence>
<dbReference type="EMBL" id="BMXR01000005">
    <property type="protein sequence ID" value="GGX55603.1"/>
    <property type="molecule type" value="Genomic_DNA"/>
</dbReference>
<evidence type="ECO:0000313" key="3">
    <source>
        <dbReference type="Proteomes" id="UP000626148"/>
    </source>
</evidence>
<name>A0A918K940_9GAMM</name>
<dbReference type="RefSeq" id="WP_189608877.1">
    <property type="nucleotide sequence ID" value="NZ_BMXR01000005.1"/>
</dbReference>
<accession>A0A918K940</accession>
<keyword evidence="3" id="KW-1185">Reference proteome</keyword>
<feature type="region of interest" description="Disordered" evidence="1">
    <location>
        <begin position="1"/>
        <end position="20"/>
    </location>
</feature>
<organism evidence="2 3">
    <name type="scientific">Saccharospirillum salsuginis</name>
    <dbReference type="NCBI Taxonomy" id="418750"/>
    <lineage>
        <taxon>Bacteria</taxon>
        <taxon>Pseudomonadati</taxon>
        <taxon>Pseudomonadota</taxon>
        <taxon>Gammaproteobacteria</taxon>
        <taxon>Oceanospirillales</taxon>
        <taxon>Saccharospirillaceae</taxon>
        <taxon>Saccharospirillum</taxon>
    </lineage>
</organism>
<dbReference type="AlphaFoldDB" id="A0A918K940"/>
<proteinExistence type="predicted"/>
<dbReference type="Proteomes" id="UP000626148">
    <property type="component" value="Unassembled WGS sequence"/>
</dbReference>
<comment type="caution">
    <text evidence="2">The sequence shown here is derived from an EMBL/GenBank/DDBJ whole genome shotgun (WGS) entry which is preliminary data.</text>
</comment>
<reference evidence="2" key="2">
    <citation type="submission" date="2020-09" db="EMBL/GenBank/DDBJ databases">
        <authorList>
            <person name="Sun Q."/>
            <person name="Kim S."/>
        </authorList>
    </citation>
    <scope>NUCLEOTIDE SEQUENCE</scope>
    <source>
        <strain evidence="2">KCTC 22169</strain>
    </source>
</reference>
<reference evidence="2" key="1">
    <citation type="journal article" date="2014" name="Int. J. Syst. Evol. Microbiol.">
        <title>Complete genome sequence of Corynebacterium casei LMG S-19264T (=DSM 44701T), isolated from a smear-ripened cheese.</title>
        <authorList>
            <consortium name="US DOE Joint Genome Institute (JGI-PGF)"/>
            <person name="Walter F."/>
            <person name="Albersmeier A."/>
            <person name="Kalinowski J."/>
            <person name="Ruckert C."/>
        </authorList>
    </citation>
    <scope>NUCLEOTIDE SEQUENCE</scope>
    <source>
        <strain evidence="2">KCTC 22169</strain>
    </source>
</reference>
<evidence type="ECO:0000313" key="2">
    <source>
        <dbReference type="EMBL" id="GGX55603.1"/>
    </source>
</evidence>
<gene>
    <name evidence="2" type="ORF">GCM10007392_24110</name>
</gene>